<evidence type="ECO:0000313" key="2">
    <source>
        <dbReference type="EMBL" id="KAF8784217.1"/>
    </source>
</evidence>
<protein>
    <submittedName>
        <fullName evidence="2">Uncharacterized protein</fullName>
    </submittedName>
</protein>
<sequence>YIHFYDSKKNLKLLELFPLVYFVARIWTFTSFLLFGNVCQDQLPEDFRFLARLCSSSVSPLQCDIFPSLA</sequence>
<keyword evidence="1" id="KW-1133">Transmembrane helix</keyword>
<dbReference type="AlphaFoldDB" id="A0A8T0EZJ1"/>
<gene>
    <name evidence="2" type="ORF">HNY73_011554</name>
</gene>
<accession>A0A8T0EZJ1</accession>
<reference evidence="2" key="1">
    <citation type="journal article" date="2020" name="bioRxiv">
        <title>Chromosome-level reference genome of the European wasp spider Argiope bruennichi: a resource for studies on range expansion and evolutionary adaptation.</title>
        <authorList>
            <person name="Sheffer M.M."/>
            <person name="Hoppe A."/>
            <person name="Krehenwinkel H."/>
            <person name="Uhl G."/>
            <person name="Kuss A.W."/>
            <person name="Jensen L."/>
            <person name="Jensen C."/>
            <person name="Gillespie R.G."/>
            <person name="Hoff K.J."/>
            <person name="Prost S."/>
        </authorList>
    </citation>
    <scope>NUCLEOTIDE SEQUENCE</scope>
</reference>
<evidence type="ECO:0000256" key="1">
    <source>
        <dbReference type="SAM" id="Phobius"/>
    </source>
</evidence>
<dbReference type="EMBL" id="JABXBU010000091">
    <property type="protein sequence ID" value="KAF8784217.1"/>
    <property type="molecule type" value="Genomic_DNA"/>
</dbReference>
<reference evidence="2" key="2">
    <citation type="submission" date="2020-06" db="EMBL/GenBank/DDBJ databases">
        <authorList>
            <person name="Sheffer M."/>
        </authorList>
    </citation>
    <scope>NUCLEOTIDE SEQUENCE</scope>
</reference>
<feature type="transmembrane region" description="Helical" evidence="1">
    <location>
        <begin position="20"/>
        <end position="39"/>
    </location>
</feature>
<keyword evidence="1" id="KW-0812">Transmembrane</keyword>
<organism evidence="2 3">
    <name type="scientific">Argiope bruennichi</name>
    <name type="common">Wasp spider</name>
    <name type="synonym">Aranea bruennichi</name>
    <dbReference type="NCBI Taxonomy" id="94029"/>
    <lineage>
        <taxon>Eukaryota</taxon>
        <taxon>Metazoa</taxon>
        <taxon>Ecdysozoa</taxon>
        <taxon>Arthropoda</taxon>
        <taxon>Chelicerata</taxon>
        <taxon>Arachnida</taxon>
        <taxon>Araneae</taxon>
        <taxon>Araneomorphae</taxon>
        <taxon>Entelegynae</taxon>
        <taxon>Araneoidea</taxon>
        <taxon>Araneidae</taxon>
        <taxon>Argiope</taxon>
    </lineage>
</organism>
<name>A0A8T0EZJ1_ARGBR</name>
<keyword evidence="1" id="KW-0472">Membrane</keyword>
<proteinExistence type="predicted"/>
<comment type="caution">
    <text evidence="2">The sequence shown here is derived from an EMBL/GenBank/DDBJ whole genome shotgun (WGS) entry which is preliminary data.</text>
</comment>
<evidence type="ECO:0000313" key="3">
    <source>
        <dbReference type="Proteomes" id="UP000807504"/>
    </source>
</evidence>
<dbReference type="Proteomes" id="UP000807504">
    <property type="component" value="Unassembled WGS sequence"/>
</dbReference>
<feature type="non-terminal residue" evidence="2">
    <location>
        <position position="1"/>
    </location>
</feature>
<keyword evidence="3" id="KW-1185">Reference proteome</keyword>